<keyword evidence="12" id="KW-0282">Flagellum</keyword>
<dbReference type="Pfam" id="PF02154">
    <property type="entry name" value="FliM"/>
    <property type="match status" value="1"/>
</dbReference>
<evidence type="ECO:0000259" key="11">
    <source>
        <dbReference type="Pfam" id="PF01052"/>
    </source>
</evidence>
<dbReference type="InterPro" id="IPR001543">
    <property type="entry name" value="FliN-like_C"/>
</dbReference>
<dbReference type="SUPFAM" id="SSF101801">
    <property type="entry name" value="Surface presentation of antigens (SPOA)"/>
    <property type="match status" value="1"/>
</dbReference>
<dbReference type="InterPro" id="IPR001689">
    <property type="entry name" value="Flag_FliM"/>
</dbReference>
<dbReference type="PRINTS" id="PR00955">
    <property type="entry name" value="FLGMOTORFLIM"/>
</dbReference>
<evidence type="ECO:0000256" key="5">
    <source>
        <dbReference type="ARBA" id="ARBA00022475"/>
    </source>
</evidence>
<dbReference type="EMBL" id="SHKW01000001">
    <property type="protein sequence ID" value="RZU39570.1"/>
    <property type="molecule type" value="Genomic_DNA"/>
</dbReference>
<evidence type="ECO:0000256" key="1">
    <source>
        <dbReference type="ARBA" id="ARBA00004117"/>
    </source>
</evidence>
<dbReference type="AlphaFoldDB" id="A0A4Q7YQ30"/>
<gene>
    <name evidence="12" type="ORF">BDD14_0956</name>
</gene>
<comment type="caution">
    <text evidence="12">The sequence shown here is derived from an EMBL/GenBank/DDBJ whole genome shotgun (WGS) entry which is preliminary data.</text>
</comment>
<dbReference type="Gene3D" id="3.40.1550.10">
    <property type="entry name" value="CheC-like"/>
    <property type="match status" value="1"/>
</dbReference>
<comment type="similarity">
    <text evidence="3">Belongs to the FliM family.</text>
</comment>
<dbReference type="PANTHER" id="PTHR30034:SF6">
    <property type="entry name" value="YOP PROTEINS TRANSLOCATION PROTEIN Q"/>
    <property type="match status" value="1"/>
</dbReference>
<feature type="domain" description="Flagellar motor switch protein FliN-like C-terminal" evidence="11">
    <location>
        <begin position="245"/>
        <end position="315"/>
    </location>
</feature>
<dbReference type="RefSeq" id="WP_130417759.1">
    <property type="nucleotide sequence ID" value="NZ_SHKW01000001.1"/>
</dbReference>
<evidence type="ECO:0000256" key="10">
    <source>
        <dbReference type="ARBA" id="ARBA00025044"/>
    </source>
</evidence>
<sequence>MEKNLGQDDIDALFAAAANASAKSTKVEVDKGPEKYVFSRAGQISNDQLRAITTVNDLFARNLMHSMGAWLRMPFRVKLVAGEQLPFSEFLERLSAMAYICSLRLEPLGAVGLLELDLALVAPVVDVLLGGVGRAAPRREPTDIEEAIMRAVIEMIVQELTLAWQAVGLEFAFEKRETEAQAARTMTLGEKTLCVSFEIRMPEVQGVVNLCLPAVVLNAILRRLIAEGDRPRRRSKESAARMRELLAESKVEVLLQLPAARLRAKDIVALEPGMVLRLPVARHETSDLVVGGLTMAKASPVRSGEHRGARLEGLIQGAMANGSLHSVAQARVN</sequence>
<dbReference type="InterPro" id="IPR028976">
    <property type="entry name" value="CheC-like_sf"/>
</dbReference>
<dbReference type="OrthoDB" id="9806941at2"/>
<dbReference type="CDD" id="cd17908">
    <property type="entry name" value="FliM"/>
    <property type="match status" value="1"/>
</dbReference>
<evidence type="ECO:0000313" key="13">
    <source>
        <dbReference type="Proteomes" id="UP000292958"/>
    </source>
</evidence>
<dbReference type="GO" id="GO:0005886">
    <property type="term" value="C:plasma membrane"/>
    <property type="evidence" value="ECO:0007669"/>
    <property type="project" value="UniProtKB-SubCell"/>
</dbReference>
<dbReference type="PIRSF" id="PIRSF002888">
    <property type="entry name" value="FliM"/>
    <property type="match status" value="1"/>
</dbReference>
<dbReference type="Gene3D" id="2.30.330.10">
    <property type="entry name" value="SpoA-like"/>
    <property type="match status" value="1"/>
</dbReference>
<reference evidence="12 13" key="1">
    <citation type="submission" date="2019-02" db="EMBL/GenBank/DDBJ databases">
        <title>Genomic Encyclopedia of Archaeal and Bacterial Type Strains, Phase II (KMG-II): from individual species to whole genera.</title>
        <authorList>
            <person name="Goeker M."/>
        </authorList>
    </citation>
    <scope>NUCLEOTIDE SEQUENCE [LARGE SCALE GENOMIC DNA]</scope>
    <source>
        <strain evidence="12 13">DSM 18101</strain>
    </source>
</reference>
<evidence type="ECO:0000256" key="9">
    <source>
        <dbReference type="ARBA" id="ARBA00023143"/>
    </source>
</evidence>
<keyword evidence="5" id="KW-1003">Cell membrane</keyword>
<proteinExistence type="inferred from homology"/>
<dbReference type="Pfam" id="PF01052">
    <property type="entry name" value="FliMN_C"/>
    <property type="match status" value="1"/>
</dbReference>
<organism evidence="12 13">
    <name type="scientific">Edaphobacter modestus</name>
    <dbReference type="NCBI Taxonomy" id="388466"/>
    <lineage>
        <taxon>Bacteria</taxon>
        <taxon>Pseudomonadati</taxon>
        <taxon>Acidobacteriota</taxon>
        <taxon>Terriglobia</taxon>
        <taxon>Terriglobales</taxon>
        <taxon>Acidobacteriaceae</taxon>
        <taxon>Edaphobacter</taxon>
    </lineage>
</organism>
<dbReference type="GO" id="GO:0071978">
    <property type="term" value="P:bacterial-type flagellum-dependent swarming motility"/>
    <property type="evidence" value="ECO:0007669"/>
    <property type="project" value="TreeGrafter"/>
</dbReference>
<dbReference type="GO" id="GO:0050918">
    <property type="term" value="P:positive chemotaxis"/>
    <property type="evidence" value="ECO:0007669"/>
    <property type="project" value="TreeGrafter"/>
</dbReference>
<comment type="function">
    <text evidence="10">FliM is one of three proteins (FliG, FliN, FliM) that forms the rotor-mounted switch complex (C ring), located at the base of the basal body. This complex interacts with the CheY and CheZ chemotaxis proteins, in addition to contacting components of the motor that determine the direction of flagellar rotation.</text>
</comment>
<dbReference type="SUPFAM" id="SSF103039">
    <property type="entry name" value="CheC-like"/>
    <property type="match status" value="1"/>
</dbReference>
<evidence type="ECO:0000256" key="2">
    <source>
        <dbReference type="ARBA" id="ARBA00004202"/>
    </source>
</evidence>
<keyword evidence="8" id="KW-0472">Membrane</keyword>
<keyword evidence="9" id="KW-0975">Bacterial flagellum</keyword>
<protein>
    <recommendedName>
        <fullName evidence="4">Flagellar motor switch protein FliM</fullName>
    </recommendedName>
</protein>
<evidence type="ECO:0000256" key="8">
    <source>
        <dbReference type="ARBA" id="ARBA00023136"/>
    </source>
</evidence>
<evidence type="ECO:0000256" key="6">
    <source>
        <dbReference type="ARBA" id="ARBA00022500"/>
    </source>
</evidence>
<keyword evidence="12" id="KW-0966">Cell projection</keyword>
<dbReference type="PANTHER" id="PTHR30034">
    <property type="entry name" value="FLAGELLAR MOTOR SWITCH PROTEIN FLIM"/>
    <property type="match status" value="1"/>
</dbReference>
<keyword evidence="13" id="KW-1185">Reference proteome</keyword>
<evidence type="ECO:0000256" key="4">
    <source>
        <dbReference type="ARBA" id="ARBA00021898"/>
    </source>
</evidence>
<dbReference type="InterPro" id="IPR036429">
    <property type="entry name" value="SpoA-like_sf"/>
</dbReference>
<dbReference type="Proteomes" id="UP000292958">
    <property type="component" value="Unassembled WGS sequence"/>
</dbReference>
<comment type="subcellular location">
    <subcellularLocation>
        <location evidence="1">Bacterial flagellum basal body</location>
    </subcellularLocation>
    <subcellularLocation>
        <location evidence="2">Cell membrane</location>
        <topology evidence="2">Peripheral membrane protein</topology>
    </subcellularLocation>
</comment>
<evidence type="ECO:0000313" key="12">
    <source>
        <dbReference type="EMBL" id="RZU39570.1"/>
    </source>
</evidence>
<evidence type="ECO:0000256" key="3">
    <source>
        <dbReference type="ARBA" id="ARBA00011049"/>
    </source>
</evidence>
<evidence type="ECO:0000256" key="7">
    <source>
        <dbReference type="ARBA" id="ARBA00022779"/>
    </source>
</evidence>
<dbReference type="GO" id="GO:0003774">
    <property type="term" value="F:cytoskeletal motor activity"/>
    <property type="evidence" value="ECO:0007669"/>
    <property type="project" value="InterPro"/>
</dbReference>
<dbReference type="GO" id="GO:0009425">
    <property type="term" value="C:bacterial-type flagellum basal body"/>
    <property type="evidence" value="ECO:0007669"/>
    <property type="project" value="UniProtKB-SubCell"/>
</dbReference>
<keyword evidence="6" id="KW-0145">Chemotaxis</keyword>
<keyword evidence="7" id="KW-0283">Flagellar rotation</keyword>
<keyword evidence="12" id="KW-0969">Cilium</keyword>
<name>A0A4Q7YQ30_9BACT</name>
<accession>A0A4Q7YQ30</accession>